<keyword evidence="3" id="KW-1185">Reference proteome</keyword>
<organism evidence="4">
    <name type="scientific">Haemonchus placei</name>
    <name type="common">Barber's pole worm</name>
    <dbReference type="NCBI Taxonomy" id="6290"/>
    <lineage>
        <taxon>Eukaryota</taxon>
        <taxon>Metazoa</taxon>
        <taxon>Ecdysozoa</taxon>
        <taxon>Nematoda</taxon>
        <taxon>Chromadorea</taxon>
        <taxon>Rhabditida</taxon>
        <taxon>Rhabditina</taxon>
        <taxon>Rhabditomorpha</taxon>
        <taxon>Strongyloidea</taxon>
        <taxon>Trichostrongylidae</taxon>
        <taxon>Haemonchus</taxon>
    </lineage>
</organism>
<evidence type="ECO:0000313" key="2">
    <source>
        <dbReference type="EMBL" id="VDO40987.1"/>
    </source>
</evidence>
<evidence type="ECO:0000313" key="4">
    <source>
        <dbReference type="WBParaSite" id="HPLM_0001074401-mRNA-1"/>
    </source>
</evidence>
<accession>A0A0N4WIG1</accession>
<proteinExistence type="predicted"/>
<protein>
    <submittedName>
        <fullName evidence="4">Secreted protein</fullName>
    </submittedName>
</protein>
<reference evidence="4" key="1">
    <citation type="submission" date="2017-02" db="UniProtKB">
        <authorList>
            <consortium name="WormBaseParasite"/>
        </authorList>
    </citation>
    <scope>IDENTIFICATION</scope>
</reference>
<dbReference type="PANTHER" id="PTHR34228">
    <property type="entry name" value="PROTEIN CBG09474-RELATED"/>
    <property type="match status" value="1"/>
</dbReference>
<reference evidence="2 3" key="2">
    <citation type="submission" date="2018-11" db="EMBL/GenBank/DDBJ databases">
        <authorList>
            <consortium name="Pathogen Informatics"/>
        </authorList>
    </citation>
    <scope>NUCLEOTIDE SEQUENCE [LARGE SCALE GENOMIC DNA]</scope>
    <source>
        <strain evidence="2 3">MHpl1</strain>
    </source>
</reference>
<dbReference type="Proteomes" id="UP000268014">
    <property type="component" value="Unassembled WGS sequence"/>
</dbReference>
<dbReference type="PANTHER" id="PTHR34228:SF5">
    <property type="entry name" value="PHOSPHOLIPASE A(2)-RELATED"/>
    <property type="match status" value="1"/>
</dbReference>
<dbReference type="OrthoDB" id="5850739at2759"/>
<dbReference type="WBParaSite" id="HPLM_0001074401-mRNA-1">
    <property type="protein sequence ID" value="HPLM_0001074401-mRNA-1"/>
    <property type="gene ID" value="HPLM_0001074401"/>
</dbReference>
<feature type="chain" id="PRO_5043123749" evidence="1">
    <location>
        <begin position="20"/>
        <end position="101"/>
    </location>
</feature>
<evidence type="ECO:0000313" key="3">
    <source>
        <dbReference type="Proteomes" id="UP000268014"/>
    </source>
</evidence>
<dbReference type="OMA" id="WSCGEGK"/>
<dbReference type="EMBL" id="UZAF01017375">
    <property type="protein sequence ID" value="VDO40987.1"/>
    <property type="molecule type" value="Genomic_DNA"/>
</dbReference>
<evidence type="ECO:0000256" key="1">
    <source>
        <dbReference type="SAM" id="SignalP"/>
    </source>
</evidence>
<feature type="signal peptide" evidence="1">
    <location>
        <begin position="1"/>
        <end position="19"/>
    </location>
</feature>
<keyword evidence="1" id="KW-0732">Signal</keyword>
<gene>
    <name evidence="2" type="ORF">HPLM_LOCUS10736</name>
</gene>
<dbReference type="AlphaFoldDB" id="A0A0N4WIG1"/>
<name>A0A0N4WIG1_HAEPC</name>
<sequence length="101" mass="11338">MRLHLNSLLITLYLSGANAWKCGIGPVSGAVSYIIAFPSDSAGVDKCCVDHDTLIDSLHVPRDEADRIFCQCLSDHSRWYVRNIVKPLFCTSVTLYTKWFT</sequence>
<dbReference type="InterPro" id="IPR053322">
    <property type="entry name" value="PLA2-like"/>
</dbReference>